<evidence type="ECO:0000256" key="1">
    <source>
        <dbReference type="SAM" id="Phobius"/>
    </source>
</evidence>
<gene>
    <name evidence="2" type="ORF">HD599_001816</name>
</gene>
<dbReference type="Proteomes" id="UP000536685">
    <property type="component" value="Unassembled WGS sequence"/>
</dbReference>
<keyword evidence="1" id="KW-0812">Transmembrane</keyword>
<keyword evidence="2" id="KW-0503">Monooxygenase</keyword>
<keyword evidence="2" id="KW-0560">Oxidoreductase</keyword>
<comment type="caution">
    <text evidence="2">The sequence shown here is derived from an EMBL/GenBank/DDBJ whole genome shotgun (WGS) entry which is preliminary data.</text>
</comment>
<feature type="transmembrane region" description="Helical" evidence="1">
    <location>
        <begin position="33"/>
        <end position="54"/>
    </location>
</feature>
<feature type="transmembrane region" description="Helical" evidence="1">
    <location>
        <begin position="60"/>
        <end position="83"/>
    </location>
</feature>
<evidence type="ECO:0000313" key="3">
    <source>
        <dbReference type="Proteomes" id="UP000536685"/>
    </source>
</evidence>
<dbReference type="GO" id="GO:0004497">
    <property type="term" value="F:monooxygenase activity"/>
    <property type="evidence" value="ECO:0007669"/>
    <property type="project" value="UniProtKB-KW"/>
</dbReference>
<proteinExistence type="predicted"/>
<evidence type="ECO:0000313" key="2">
    <source>
        <dbReference type="EMBL" id="MBB5843493.1"/>
    </source>
</evidence>
<keyword evidence="3" id="KW-1185">Reference proteome</keyword>
<reference evidence="2 3" key="1">
    <citation type="submission" date="2020-08" db="EMBL/GenBank/DDBJ databases">
        <title>Sequencing the genomes of 1000 actinobacteria strains.</title>
        <authorList>
            <person name="Klenk H.-P."/>
        </authorList>
    </citation>
    <scope>NUCLEOTIDE SEQUENCE [LARGE SCALE GENOMIC DNA]</scope>
    <source>
        <strain evidence="2 3">DSM 105784</strain>
    </source>
</reference>
<dbReference type="AlphaFoldDB" id="A0A841APH3"/>
<name>A0A841APH3_9MICO</name>
<sequence>MTMEKDCKPLEEVETDVTSHRLTTAPSVHVRALITWMVIFPLVAIGMTVTGPLIEHWNPVLRALTLTLVVVPTAVYIGVPRLLDVYNWTARVRGKSRVRNATR</sequence>
<organism evidence="2 3">
    <name type="scientific">Conyzicola lurida</name>
    <dbReference type="NCBI Taxonomy" id="1172621"/>
    <lineage>
        <taxon>Bacteria</taxon>
        <taxon>Bacillati</taxon>
        <taxon>Actinomycetota</taxon>
        <taxon>Actinomycetes</taxon>
        <taxon>Micrococcales</taxon>
        <taxon>Microbacteriaceae</taxon>
        <taxon>Conyzicola</taxon>
    </lineage>
</organism>
<keyword evidence="1" id="KW-1133">Transmembrane helix</keyword>
<protein>
    <submittedName>
        <fullName evidence="2">Antibiotic biosynthesis monooxygenase (ABM) superfamily enzyme</fullName>
    </submittedName>
</protein>
<accession>A0A841APH3</accession>
<keyword evidence="1" id="KW-0472">Membrane</keyword>
<dbReference type="EMBL" id="JACHMJ010000001">
    <property type="protein sequence ID" value="MBB5843493.1"/>
    <property type="molecule type" value="Genomic_DNA"/>
</dbReference>